<dbReference type="EMBL" id="RYZZ01000006">
    <property type="protein sequence ID" value="RUQ30875.1"/>
    <property type="molecule type" value="Genomic_DNA"/>
</dbReference>
<dbReference type="InterPro" id="IPR032466">
    <property type="entry name" value="Metal_Hydrolase"/>
</dbReference>
<reference evidence="1 2" key="1">
    <citation type="submission" date="2018-12" db="EMBL/GenBank/DDBJ databases">
        <title>Bacillus chawlae sp. nov., Bacillus glennii sp. nov., and Bacillus saganii sp. nov. Isolated from the Vehicle Assembly Building at Kennedy Space Center where the Viking Spacecraft were Assembled.</title>
        <authorList>
            <person name="Seuylemezian A."/>
            <person name="Vaishampayan P."/>
        </authorList>
    </citation>
    <scope>NUCLEOTIDE SEQUENCE [LARGE SCALE GENOMIC DNA]</scope>
    <source>
        <strain evidence="1 2">L5</strain>
    </source>
</reference>
<dbReference type="Proteomes" id="UP000267430">
    <property type="component" value="Unassembled WGS sequence"/>
</dbReference>
<name>A0A433HRH2_9BACI</name>
<keyword evidence="2" id="KW-1185">Reference proteome</keyword>
<evidence type="ECO:0000313" key="1">
    <source>
        <dbReference type="EMBL" id="RUQ30875.1"/>
    </source>
</evidence>
<dbReference type="Gene3D" id="3.20.20.140">
    <property type="entry name" value="Metal-dependent hydrolases"/>
    <property type="match status" value="1"/>
</dbReference>
<gene>
    <name evidence="1" type="ORF">ELQ35_04565</name>
</gene>
<evidence type="ECO:0000313" key="2">
    <source>
        <dbReference type="Proteomes" id="UP000267430"/>
    </source>
</evidence>
<proteinExistence type="predicted"/>
<sequence>MEDLNGSFGVRVRSWLSFRGVNNCTDQLIVRLKDIADENRVGIQAHACFAKETLEASLGKHGIPEIERLHRLGVLDQNLLLIHLGWVMPLELQ</sequence>
<protein>
    <submittedName>
        <fullName evidence="1">Uncharacterized protein</fullName>
    </submittedName>
</protein>
<organism evidence="1 2">
    <name type="scientific">Peribacillus cavernae</name>
    <dbReference type="NCBI Taxonomy" id="1674310"/>
    <lineage>
        <taxon>Bacteria</taxon>
        <taxon>Bacillati</taxon>
        <taxon>Bacillota</taxon>
        <taxon>Bacilli</taxon>
        <taxon>Bacillales</taxon>
        <taxon>Bacillaceae</taxon>
        <taxon>Peribacillus</taxon>
    </lineage>
</organism>
<dbReference type="AlphaFoldDB" id="A0A433HRH2"/>
<comment type="caution">
    <text evidence="1">The sequence shown here is derived from an EMBL/GenBank/DDBJ whole genome shotgun (WGS) entry which is preliminary data.</text>
</comment>
<dbReference type="SUPFAM" id="SSF51556">
    <property type="entry name" value="Metallo-dependent hydrolases"/>
    <property type="match status" value="1"/>
</dbReference>
<accession>A0A433HRH2</accession>
<dbReference type="OrthoDB" id="9807210at2"/>